<dbReference type="PANTHER" id="PTHR30086">
    <property type="entry name" value="ARGININE EXPORTER PROTEIN ARGO"/>
    <property type="match status" value="1"/>
</dbReference>
<proteinExistence type="predicted"/>
<dbReference type="EMBL" id="SLWF01000019">
    <property type="protein sequence ID" value="TCN82309.1"/>
    <property type="molecule type" value="Genomic_DNA"/>
</dbReference>
<keyword evidence="5 6" id="KW-0472">Membrane</keyword>
<keyword evidence="3 6" id="KW-0812">Transmembrane</keyword>
<dbReference type="Pfam" id="PF01810">
    <property type="entry name" value="LysE"/>
    <property type="match status" value="1"/>
</dbReference>
<evidence type="ECO:0000256" key="4">
    <source>
        <dbReference type="ARBA" id="ARBA00022989"/>
    </source>
</evidence>
<keyword evidence="8" id="KW-1185">Reference proteome</keyword>
<comment type="subcellular location">
    <subcellularLocation>
        <location evidence="1">Cell membrane</location>
        <topology evidence="1">Multi-pass membrane protein</topology>
    </subcellularLocation>
</comment>
<evidence type="ECO:0000256" key="6">
    <source>
        <dbReference type="SAM" id="Phobius"/>
    </source>
</evidence>
<evidence type="ECO:0000256" key="2">
    <source>
        <dbReference type="ARBA" id="ARBA00022475"/>
    </source>
</evidence>
<evidence type="ECO:0000256" key="1">
    <source>
        <dbReference type="ARBA" id="ARBA00004651"/>
    </source>
</evidence>
<evidence type="ECO:0000256" key="3">
    <source>
        <dbReference type="ARBA" id="ARBA00022692"/>
    </source>
</evidence>
<gene>
    <name evidence="7" type="ORF">EDC91_11918</name>
</gene>
<feature type="transmembrane region" description="Helical" evidence="6">
    <location>
        <begin position="191"/>
        <end position="212"/>
    </location>
</feature>
<name>A0A4V6NM84_9GAMM</name>
<feature type="transmembrane region" description="Helical" evidence="6">
    <location>
        <begin position="75"/>
        <end position="98"/>
    </location>
</feature>
<dbReference type="GO" id="GO:0015171">
    <property type="term" value="F:amino acid transmembrane transporter activity"/>
    <property type="evidence" value="ECO:0007669"/>
    <property type="project" value="TreeGrafter"/>
</dbReference>
<keyword evidence="4 6" id="KW-1133">Transmembrane helix</keyword>
<feature type="transmembrane region" description="Helical" evidence="6">
    <location>
        <begin position="39"/>
        <end position="69"/>
    </location>
</feature>
<organism evidence="7 8">
    <name type="scientific">Shewanella fodinae</name>
    <dbReference type="NCBI Taxonomy" id="552357"/>
    <lineage>
        <taxon>Bacteria</taxon>
        <taxon>Pseudomonadati</taxon>
        <taxon>Pseudomonadota</taxon>
        <taxon>Gammaproteobacteria</taxon>
        <taxon>Alteromonadales</taxon>
        <taxon>Shewanellaceae</taxon>
        <taxon>Shewanella</taxon>
    </lineage>
</organism>
<comment type="caution">
    <text evidence="7">The sequence shown here is derived from an EMBL/GenBank/DDBJ whole genome shotgun (WGS) entry which is preliminary data.</text>
</comment>
<dbReference type="OrthoDB" id="581870at2"/>
<accession>A0A4V6NM84</accession>
<dbReference type="InterPro" id="IPR001123">
    <property type="entry name" value="LeuE-type"/>
</dbReference>
<evidence type="ECO:0000313" key="7">
    <source>
        <dbReference type="EMBL" id="TCN82309.1"/>
    </source>
</evidence>
<dbReference type="PANTHER" id="PTHR30086:SF17">
    <property type="entry name" value="LYSE FAMILY TRANSLOCATOR"/>
    <property type="match status" value="1"/>
</dbReference>
<feature type="transmembrane region" description="Helical" evidence="6">
    <location>
        <begin position="155"/>
        <end position="179"/>
    </location>
</feature>
<dbReference type="Proteomes" id="UP000294832">
    <property type="component" value="Unassembled WGS sequence"/>
</dbReference>
<keyword evidence="2" id="KW-1003">Cell membrane</keyword>
<reference evidence="7 8" key="1">
    <citation type="submission" date="2019-03" db="EMBL/GenBank/DDBJ databases">
        <title>Freshwater and sediment microbial communities from various areas in North America, analyzing microbe dynamics in response to fracking.</title>
        <authorList>
            <person name="Lamendella R."/>
        </authorList>
    </citation>
    <scope>NUCLEOTIDE SEQUENCE [LARGE SCALE GENOMIC DNA]</scope>
    <source>
        <strain evidence="7 8">74A</strain>
    </source>
</reference>
<dbReference type="RefSeq" id="WP_133039471.1">
    <property type="nucleotide sequence ID" value="NZ_SLWF01000019.1"/>
</dbReference>
<feature type="transmembrane region" description="Helical" evidence="6">
    <location>
        <begin position="119"/>
        <end position="143"/>
    </location>
</feature>
<evidence type="ECO:0000313" key="8">
    <source>
        <dbReference type="Proteomes" id="UP000294832"/>
    </source>
</evidence>
<evidence type="ECO:0000256" key="5">
    <source>
        <dbReference type="ARBA" id="ARBA00023136"/>
    </source>
</evidence>
<dbReference type="GO" id="GO:0005886">
    <property type="term" value="C:plasma membrane"/>
    <property type="evidence" value="ECO:0007669"/>
    <property type="project" value="UniProtKB-SubCell"/>
</dbReference>
<protein>
    <submittedName>
        <fullName evidence="7">Threonine/homoserine/homoserine lactone efflux protein</fullName>
    </submittedName>
</protein>
<dbReference type="AlphaFoldDB" id="A0A4V6NM84"/>
<feature type="transmembrane region" description="Helical" evidence="6">
    <location>
        <begin position="6"/>
        <end position="27"/>
    </location>
</feature>
<sequence length="217" mass="24251">MSWLSLLFTLGTVHVAALVAPGPDFALMLRASVVGGRRYAFFLALGLASAIMLHTITVTFAAALLQHWLPQLMLWLPWCAALWLGYLGYGCLSGALATQDSVQHKEMPKTLRSYSRRHGWWTGFATNALNPKAYVYFFSVIAGMLPLQSPLQFKLALVILFFSLALLWFGFLGWALNIPRCSQWLQRNNRGILVFSGVILLLFAMLLLLQGYQRLVG</sequence>